<name>A0A8S1V7V7_9CILI</name>
<sequence>MHYPIWKSKMNPSVHQADMQFYSTRNSPISMSIQGKNVLNVNFLNITIFNITFDNQVLFNIVCTDQSDYIIINNFHVKNCLFTNSTLFQFQNARRRIQIENLIIDSCEFYNSSIVRLNQVQNLLTNIIINSMSIKDSIFNNINLINSIEKTILTINNIQIMSNQLINSKFIIFNYKFYCNDIFMKDNQLISSQFISQISSLLLSSEIQMNNIKIRKNIIQHFSLFATEQKQSTSQVTYLLENLYFEDNTLSCYQEQFLITINCHSLVIQNIFLRNTTNYRFISLLAVPFIRIQNAIYENLHQAQKVQTSSNCFSHCFSHSQLLQVSGFSNISLNQITIKNQFSIDQSIISIQSNPLITLNSNDYIQITNVEFMGNMLLKQNLGIFFLQF</sequence>
<dbReference type="Proteomes" id="UP000689195">
    <property type="component" value="Unassembled WGS sequence"/>
</dbReference>
<reference evidence="1" key="1">
    <citation type="submission" date="2021-01" db="EMBL/GenBank/DDBJ databases">
        <authorList>
            <consortium name="Genoscope - CEA"/>
            <person name="William W."/>
        </authorList>
    </citation>
    <scope>NUCLEOTIDE SEQUENCE</scope>
</reference>
<dbReference type="PANTHER" id="PTHR11319">
    <property type="entry name" value="G PROTEIN-COUPLED RECEPTOR-RELATED"/>
    <property type="match status" value="1"/>
</dbReference>
<dbReference type="EMBL" id="CAJJDO010000059">
    <property type="protein sequence ID" value="CAD8173410.1"/>
    <property type="molecule type" value="Genomic_DNA"/>
</dbReference>
<gene>
    <name evidence="1" type="ORF">PPENT_87.1.T0590106</name>
</gene>
<organism evidence="1 2">
    <name type="scientific">Paramecium pentaurelia</name>
    <dbReference type="NCBI Taxonomy" id="43138"/>
    <lineage>
        <taxon>Eukaryota</taxon>
        <taxon>Sar</taxon>
        <taxon>Alveolata</taxon>
        <taxon>Ciliophora</taxon>
        <taxon>Intramacronucleata</taxon>
        <taxon>Oligohymenophorea</taxon>
        <taxon>Peniculida</taxon>
        <taxon>Parameciidae</taxon>
        <taxon>Paramecium</taxon>
    </lineage>
</organism>
<comment type="caution">
    <text evidence="1">The sequence shown here is derived from an EMBL/GenBank/DDBJ whole genome shotgun (WGS) entry which is preliminary data.</text>
</comment>
<dbReference type="PANTHER" id="PTHR11319:SF35">
    <property type="entry name" value="OUTER MEMBRANE PROTEIN PMPC-RELATED"/>
    <property type="match status" value="1"/>
</dbReference>
<protein>
    <submittedName>
        <fullName evidence="1">Uncharacterized protein</fullName>
    </submittedName>
</protein>
<evidence type="ECO:0000313" key="1">
    <source>
        <dbReference type="EMBL" id="CAD8173410.1"/>
    </source>
</evidence>
<evidence type="ECO:0000313" key="2">
    <source>
        <dbReference type="Proteomes" id="UP000689195"/>
    </source>
</evidence>
<dbReference type="AlphaFoldDB" id="A0A8S1V7V7"/>
<accession>A0A8S1V7V7</accession>
<keyword evidence="2" id="KW-1185">Reference proteome</keyword>
<proteinExistence type="predicted"/>